<dbReference type="Gene3D" id="3.40.50.2300">
    <property type="match status" value="2"/>
</dbReference>
<evidence type="ECO:0000256" key="3">
    <source>
        <dbReference type="ARBA" id="ARBA00023163"/>
    </source>
</evidence>
<keyword evidence="1" id="KW-0805">Transcription regulation</keyword>
<dbReference type="SUPFAM" id="SSF47413">
    <property type="entry name" value="lambda repressor-like DNA-binding domains"/>
    <property type="match status" value="1"/>
</dbReference>
<dbReference type="SUPFAM" id="SSF53822">
    <property type="entry name" value="Periplasmic binding protein-like I"/>
    <property type="match status" value="1"/>
</dbReference>
<accession>A0ABW8UZK7</accession>
<feature type="domain" description="HTH lacI-type" evidence="4">
    <location>
        <begin position="14"/>
        <end position="63"/>
    </location>
</feature>
<dbReference type="InterPro" id="IPR000843">
    <property type="entry name" value="HTH_LacI"/>
</dbReference>
<name>A0ABW8UZK7_9RHOB</name>
<dbReference type="InterPro" id="IPR010982">
    <property type="entry name" value="Lambda_DNA-bd_dom_sf"/>
</dbReference>
<keyword evidence="2" id="KW-0238">DNA-binding</keyword>
<dbReference type="PANTHER" id="PTHR30146:SF138">
    <property type="entry name" value="TRANSCRIPTIONAL REGULATORY PROTEIN"/>
    <property type="match status" value="1"/>
</dbReference>
<proteinExistence type="predicted"/>
<keyword evidence="6" id="KW-1185">Reference proteome</keyword>
<evidence type="ECO:0000313" key="6">
    <source>
        <dbReference type="Proteomes" id="UP001627408"/>
    </source>
</evidence>
<dbReference type="CDD" id="cd06273">
    <property type="entry name" value="PBP1_LacI-like"/>
    <property type="match status" value="1"/>
</dbReference>
<comment type="caution">
    <text evidence="5">The sequence shown here is derived from an EMBL/GenBank/DDBJ whole genome shotgun (WGS) entry which is preliminary data.</text>
</comment>
<dbReference type="InterPro" id="IPR001761">
    <property type="entry name" value="Peripla_BP/Lac1_sug-bd_dom"/>
</dbReference>
<gene>
    <name evidence="5" type="ORF">ACERZ8_12095</name>
</gene>
<keyword evidence="3" id="KW-0804">Transcription</keyword>
<dbReference type="Gene3D" id="1.10.260.40">
    <property type="entry name" value="lambda repressor-like DNA-binding domains"/>
    <property type="match status" value="1"/>
</dbReference>
<dbReference type="EMBL" id="JBHDIY010000002">
    <property type="protein sequence ID" value="MFL4470583.1"/>
    <property type="molecule type" value="Genomic_DNA"/>
</dbReference>
<protein>
    <submittedName>
        <fullName evidence="5">Substrate-binding domain-containing protein</fullName>
    </submittedName>
</protein>
<evidence type="ECO:0000256" key="1">
    <source>
        <dbReference type="ARBA" id="ARBA00023015"/>
    </source>
</evidence>
<dbReference type="Pfam" id="PF00532">
    <property type="entry name" value="Peripla_BP_1"/>
    <property type="match status" value="1"/>
</dbReference>
<dbReference type="CDD" id="cd01392">
    <property type="entry name" value="HTH_LacI"/>
    <property type="match status" value="1"/>
</dbReference>
<dbReference type="PROSITE" id="PS50932">
    <property type="entry name" value="HTH_LACI_2"/>
    <property type="match status" value="1"/>
</dbReference>
<reference evidence="5 6" key="1">
    <citation type="submission" date="2024-08" db="EMBL/GenBank/DDBJ databases">
        <title>Tateyamaria sp. nov., isolated from marine algae.</title>
        <authorList>
            <person name="Choi B.J."/>
            <person name="Kim J.M."/>
            <person name="Lee J.K."/>
            <person name="Choi D.G."/>
            <person name="Bayburt H."/>
            <person name="Baek J.H."/>
            <person name="Han D.M."/>
            <person name="Jeon C.O."/>
        </authorList>
    </citation>
    <scope>NUCLEOTIDE SEQUENCE [LARGE SCALE GENOMIC DNA]</scope>
    <source>
        <strain evidence="5 6">KMU-156</strain>
    </source>
</reference>
<sequence>MVETKQKKADIITVAKAARVSPSTVSRYFNHPELLKSSTRKKIDSAVRRTGYIRNRAAQTIHGIRSGTIGVLVPTLDHAIFAEVVQAFSDHVAAQGFTILLASHGYDLQNEYAILRKFLEHRVDGVVLTGLDHDEAVFQLLDSQNIPCVLMWNYAANSRYPSIGADNEQAGRLIAEHVLSLGHRRVACMFPPTNGNDRALARREIVLKTLAAAGVEVPAAWMLTTVYSISESKLDAKRLFSQTNRPTALICGNDILATGALYGATASGLTVPDDVTVAGIGDFKGSSEIEPALTTVRLPARRIGQEAGRALVSAIVDPTAGTCSSLNCAPEFVGRQSSSAPLSFRAAIEECGEKDTM</sequence>
<dbReference type="SMART" id="SM00354">
    <property type="entry name" value="HTH_LACI"/>
    <property type="match status" value="1"/>
</dbReference>
<dbReference type="PANTHER" id="PTHR30146">
    <property type="entry name" value="LACI-RELATED TRANSCRIPTIONAL REPRESSOR"/>
    <property type="match status" value="1"/>
</dbReference>
<dbReference type="Proteomes" id="UP001627408">
    <property type="component" value="Unassembled WGS sequence"/>
</dbReference>
<evidence type="ECO:0000313" key="5">
    <source>
        <dbReference type="EMBL" id="MFL4470583.1"/>
    </source>
</evidence>
<evidence type="ECO:0000256" key="2">
    <source>
        <dbReference type="ARBA" id="ARBA00023125"/>
    </source>
</evidence>
<evidence type="ECO:0000259" key="4">
    <source>
        <dbReference type="PROSITE" id="PS50932"/>
    </source>
</evidence>
<dbReference type="InterPro" id="IPR028082">
    <property type="entry name" value="Peripla_BP_I"/>
</dbReference>
<organism evidence="5 6">
    <name type="scientific">Tateyamaria armeniaca</name>
    <dbReference type="NCBI Taxonomy" id="2518930"/>
    <lineage>
        <taxon>Bacteria</taxon>
        <taxon>Pseudomonadati</taxon>
        <taxon>Pseudomonadota</taxon>
        <taxon>Alphaproteobacteria</taxon>
        <taxon>Rhodobacterales</taxon>
        <taxon>Roseobacteraceae</taxon>
        <taxon>Tateyamaria</taxon>
    </lineage>
</organism>
<dbReference type="Pfam" id="PF00356">
    <property type="entry name" value="LacI"/>
    <property type="match status" value="1"/>
</dbReference>
<dbReference type="RefSeq" id="WP_407592432.1">
    <property type="nucleotide sequence ID" value="NZ_JBHDIY010000002.1"/>
</dbReference>